<evidence type="ECO:0008006" key="4">
    <source>
        <dbReference type="Google" id="ProtNLM"/>
    </source>
</evidence>
<dbReference type="Proteomes" id="UP000027318">
    <property type="component" value="Unassembled WGS sequence"/>
</dbReference>
<dbReference type="PROSITE" id="PS51257">
    <property type="entry name" value="PROKAR_LIPOPROTEIN"/>
    <property type="match status" value="1"/>
</dbReference>
<reference evidence="2 3" key="1">
    <citation type="journal article" date="2005" name="Int. J. Syst. Evol. Microbiol.">
        <title>Nitrincola lacisaponensis gen. nov., sp. nov., a novel alkaliphilic bacterium isolated from an alkaline, saline lake.</title>
        <authorList>
            <person name="Dimitriu P.A."/>
            <person name="Shukla S.K."/>
            <person name="Conradt J."/>
            <person name="Marquez M.C."/>
            <person name="Ventosa A."/>
            <person name="Maglia A."/>
            <person name="Peyton B.M."/>
            <person name="Pinkart H.C."/>
            <person name="Mormile M.R."/>
        </authorList>
    </citation>
    <scope>NUCLEOTIDE SEQUENCE [LARGE SCALE GENOMIC DNA]</scope>
    <source>
        <strain evidence="2 3">4CA</strain>
    </source>
</reference>
<dbReference type="STRING" id="267850.ADINL_0819"/>
<gene>
    <name evidence="2" type="ORF">ADINL_0819</name>
</gene>
<dbReference type="RefSeq" id="WP_036544232.1">
    <property type="nucleotide sequence ID" value="NZ_JMSZ01000016.1"/>
</dbReference>
<sequence>MPSKRSALKFSTYAATSLLSATLLLTGCSNDEPEQASTPSSPPAVVEDRLLSLIPADTPYFFASRERLSEDDAMLLIEKLGTLDSIETQLADLEQLRQTTDDEAMHQFLDIMTTLLKTLDEVRTVEDYHRLGMLPNARSAIYGLGLLPAARMELHDEALFKAFFENLLTELPVEMQRAQLGDTEYWYTSVESPMQTLITIRDEQVIMGMLPSTAEQALLEQLFGITPPTMSLLQSGEMQQLEQRYNYSPYGSGRFSTKAIVREVIAPEHPASRALMALGGPETLDIEACRTDIDRLTALFPALVMGVHELSTDRITGSMRLATGAELADDLTTFTTAVPGLGSGQGIASLGIALDVQAVTRALQKYAGQVRTTPFTCPELQGINEAWNELGLLTNHPMTMMLGPALSGMNIRIDSLQADPMQPGGSGVMTFASPNAQGLISAVSMFVPQIATLNLQSNGDVKQVDPQLLPPEVPSVHAAMSDKSIILGVGLDTPEQLKSELKNTNGRSGLLTYGHLGSEIFAILAELSTQLPNTDGLDTAELLYMAELYEKTEFWIGIDGAGIEFGVGVELK</sequence>
<evidence type="ECO:0000313" key="3">
    <source>
        <dbReference type="Proteomes" id="UP000027318"/>
    </source>
</evidence>
<organism evidence="2 3">
    <name type="scientific">Nitrincola lacisaponensis</name>
    <dbReference type="NCBI Taxonomy" id="267850"/>
    <lineage>
        <taxon>Bacteria</taxon>
        <taxon>Pseudomonadati</taxon>
        <taxon>Pseudomonadota</taxon>
        <taxon>Gammaproteobacteria</taxon>
        <taxon>Oceanospirillales</taxon>
        <taxon>Oceanospirillaceae</taxon>
        <taxon>Nitrincola</taxon>
    </lineage>
</organism>
<dbReference type="AlphaFoldDB" id="A0A063Y711"/>
<keyword evidence="3" id="KW-1185">Reference proteome</keyword>
<name>A0A063Y711_9GAMM</name>
<accession>A0A063Y711</accession>
<evidence type="ECO:0000256" key="1">
    <source>
        <dbReference type="SAM" id="SignalP"/>
    </source>
</evidence>
<proteinExistence type="predicted"/>
<evidence type="ECO:0000313" key="2">
    <source>
        <dbReference type="EMBL" id="KDE40227.1"/>
    </source>
</evidence>
<protein>
    <recommendedName>
        <fullName evidence="4">DUF3352 domain-containing protein</fullName>
    </recommendedName>
</protein>
<keyword evidence="1" id="KW-0732">Signal</keyword>
<comment type="caution">
    <text evidence="2">The sequence shown here is derived from an EMBL/GenBank/DDBJ whole genome shotgun (WGS) entry which is preliminary data.</text>
</comment>
<feature type="chain" id="PRO_5001620414" description="DUF3352 domain-containing protein" evidence="1">
    <location>
        <begin position="21"/>
        <end position="572"/>
    </location>
</feature>
<dbReference type="EMBL" id="JMSZ01000016">
    <property type="protein sequence ID" value="KDE40227.1"/>
    <property type="molecule type" value="Genomic_DNA"/>
</dbReference>
<feature type="signal peptide" evidence="1">
    <location>
        <begin position="1"/>
        <end position="20"/>
    </location>
</feature>
<dbReference type="OrthoDB" id="5933200at2"/>